<sequence length="124" mass="13049">MMLAVIVAGVPPCEAMADPPSRSASRKVSIAMVAEALQKAGADPAIRERMGAYVSGLVETMAVMNDRVQKLTGHRLYCKPAAGSLDGAELMEAFHRAAPDQAGWGQAEATPVIVDLLIAKYPCP</sequence>
<name>A0A5M6IS25_9PROT</name>
<gene>
    <name evidence="1" type="ORF">F1189_20095</name>
</gene>
<organism evidence="1 2">
    <name type="scientific">Rhodovastum atsumiense</name>
    <dbReference type="NCBI Taxonomy" id="504468"/>
    <lineage>
        <taxon>Bacteria</taxon>
        <taxon>Pseudomonadati</taxon>
        <taxon>Pseudomonadota</taxon>
        <taxon>Alphaproteobacteria</taxon>
        <taxon>Acetobacterales</taxon>
        <taxon>Acetobacteraceae</taxon>
        <taxon>Rhodovastum</taxon>
    </lineage>
</organism>
<evidence type="ECO:0008006" key="3">
    <source>
        <dbReference type="Google" id="ProtNLM"/>
    </source>
</evidence>
<evidence type="ECO:0000313" key="2">
    <source>
        <dbReference type="Proteomes" id="UP000325255"/>
    </source>
</evidence>
<accession>A0A5M6IS25</accession>
<dbReference type="AlphaFoldDB" id="A0A5M6IS25"/>
<evidence type="ECO:0000313" key="1">
    <source>
        <dbReference type="EMBL" id="KAA5610285.1"/>
    </source>
</evidence>
<keyword evidence="2" id="KW-1185">Reference proteome</keyword>
<reference evidence="1 2" key="1">
    <citation type="submission" date="2019-09" db="EMBL/GenBank/DDBJ databases">
        <title>Genome sequence of Rhodovastum atsumiense, a diverse member of the Acetobacteraceae family of non-sulfur purple photosynthetic bacteria.</title>
        <authorList>
            <person name="Meyer T."/>
            <person name="Kyndt J."/>
        </authorList>
    </citation>
    <scope>NUCLEOTIDE SEQUENCE [LARGE SCALE GENOMIC DNA]</scope>
    <source>
        <strain evidence="1 2">DSM 21279</strain>
    </source>
</reference>
<proteinExistence type="predicted"/>
<protein>
    <recommendedName>
        <fullName evidence="3">Rap1a immunity protein domain-containing protein</fullName>
    </recommendedName>
</protein>
<dbReference type="EMBL" id="VWPK01000035">
    <property type="protein sequence ID" value="KAA5610285.1"/>
    <property type="molecule type" value="Genomic_DNA"/>
</dbReference>
<dbReference type="RefSeq" id="WP_150042662.1">
    <property type="nucleotide sequence ID" value="NZ_OW485601.1"/>
</dbReference>
<comment type="caution">
    <text evidence="1">The sequence shown here is derived from an EMBL/GenBank/DDBJ whole genome shotgun (WGS) entry which is preliminary data.</text>
</comment>
<dbReference type="Proteomes" id="UP000325255">
    <property type="component" value="Unassembled WGS sequence"/>
</dbReference>